<dbReference type="EMBL" id="SGXM01000005">
    <property type="protein sequence ID" value="RZT36471.1"/>
    <property type="molecule type" value="Genomic_DNA"/>
</dbReference>
<feature type="chain" id="PRO_5020850254" evidence="1">
    <location>
        <begin position="30"/>
        <end position="125"/>
    </location>
</feature>
<reference evidence="2 3" key="1">
    <citation type="journal article" date="2015" name="Stand. Genomic Sci.">
        <title>Genomic Encyclopedia of Bacterial and Archaeal Type Strains, Phase III: the genomes of soil and plant-associated and newly described type strains.</title>
        <authorList>
            <person name="Whitman W.B."/>
            <person name="Woyke T."/>
            <person name="Klenk H.P."/>
            <person name="Zhou Y."/>
            <person name="Lilburn T.G."/>
            <person name="Beck B.J."/>
            <person name="De Vos P."/>
            <person name="Vandamme P."/>
            <person name="Eisen J.A."/>
            <person name="Garrity G."/>
            <person name="Hugenholtz P."/>
            <person name="Kyrpides N.C."/>
        </authorList>
    </citation>
    <scope>NUCLEOTIDE SEQUENCE [LARGE SCALE GENOMIC DNA]</scope>
    <source>
        <strain evidence="2 3">ASC-9842</strain>
    </source>
</reference>
<keyword evidence="3" id="KW-1185">Reference proteome</keyword>
<keyword evidence="1" id="KW-0732">Signal</keyword>
<accession>A0A4Q7RS18</accession>
<dbReference type="AlphaFoldDB" id="A0A4Q7RS18"/>
<organism evidence="2 3">
    <name type="scientific">Cupriavidus agavae</name>
    <dbReference type="NCBI Taxonomy" id="1001822"/>
    <lineage>
        <taxon>Bacteria</taxon>
        <taxon>Pseudomonadati</taxon>
        <taxon>Pseudomonadota</taxon>
        <taxon>Betaproteobacteria</taxon>
        <taxon>Burkholderiales</taxon>
        <taxon>Burkholderiaceae</taxon>
        <taxon>Cupriavidus</taxon>
    </lineage>
</organism>
<dbReference type="Proteomes" id="UP000291078">
    <property type="component" value="Unassembled WGS sequence"/>
</dbReference>
<evidence type="ECO:0000313" key="3">
    <source>
        <dbReference type="Proteomes" id="UP000291078"/>
    </source>
</evidence>
<dbReference type="InterPro" id="IPR046150">
    <property type="entry name" value="DUF6152"/>
</dbReference>
<evidence type="ECO:0000313" key="2">
    <source>
        <dbReference type="EMBL" id="RZT36471.1"/>
    </source>
</evidence>
<dbReference type="RefSeq" id="WP_221344642.1">
    <property type="nucleotide sequence ID" value="NZ_SGXM01000005.1"/>
</dbReference>
<evidence type="ECO:0000256" key="1">
    <source>
        <dbReference type="SAM" id="SignalP"/>
    </source>
</evidence>
<comment type="caution">
    <text evidence="2">The sequence shown here is derived from an EMBL/GenBank/DDBJ whole genome shotgun (WGS) entry which is preliminary data.</text>
</comment>
<proteinExistence type="predicted"/>
<name>A0A4Q7RS18_9BURK</name>
<gene>
    <name evidence="2" type="ORF">EV147_3792</name>
</gene>
<dbReference type="Pfam" id="PF19649">
    <property type="entry name" value="DUF6152"/>
    <property type="match status" value="1"/>
</dbReference>
<sequence length="125" mass="13596">MSSLFASQARRVAGAAIVVATLAAMPALAHHGWSTYDETKPLTVTGKIVETHYENPHATIRLEAQGKRWFAILAPVSRMETRGASAEKVAVGKQVTLVGYASKEKADEMRVERITFDGGQTVELR</sequence>
<protein>
    <submittedName>
        <fullName evidence="2">Uncharacterized protein</fullName>
    </submittedName>
</protein>
<feature type="signal peptide" evidence="1">
    <location>
        <begin position="1"/>
        <end position="29"/>
    </location>
</feature>